<dbReference type="PRINTS" id="PR01434">
    <property type="entry name" value="NADHDHGNASE5"/>
</dbReference>
<sequence length="558" mass="66684">MMIYYLYSMIYMILSFKMFMLSLIFMYKNLNLFIEWNFIIINSLNMNMFILLDFMSMMFLSIVFMITSMIMIYSKEYMFYDKMNNYFIYIMNLFVLSMMIMIISPNLISILFGWDMLGLTSYCLVIFYQNNQSFNSGMLTFLSNRLGDIFLIMSISLMSMMSSWNLFFFKFDNFMFILTLILTSITKSAQFPFSPWLPAAMAAPTPISSLVHSSTLVTAGIYLLIRFNYSISQHMLTKYLLLISLITMFLSSLSANYEYDLKKIIALSTLSQLGLMMSIYSLNLQNLSFFHLLTHATFKALLFMCSGVMIHNMMNFQDIRFMGNLINMFPMTIMMFNIATLSLCGIPFMSGFYSKDLIIEYSLMMNLSFFTMMIFYLSISLTMMYSIRLIYYLILNNYLFTPYMIMNENKTMNMPMILLMFMSTILGSMINWMMFMSINFTYLNFYYKTLIFLCMIMSIIMSLFFMKMKLMMKNFIMNFFFTKMWFIPNIQKFNNYMFFMLSKSIYLYIEKSWNEFMGFNYFKSLLLNNFMNKIFINKFLIIIYFSLYFLMMIMILLI</sequence>
<evidence type="ECO:0000256" key="13">
    <source>
        <dbReference type="ARBA" id="ARBA00023075"/>
    </source>
</evidence>
<reference evidence="21" key="1">
    <citation type="journal article" date="2015" name="Mol. Phylogenet. Evol.">
        <title>Higher-level phylogeny of the Hymenoptera inferred from mitochondrial genomes.</title>
        <authorList>
            <person name="Mao M."/>
            <person name="Gibson T."/>
            <person name="Dowton M."/>
        </authorList>
    </citation>
    <scope>NUCLEOTIDE SEQUENCE</scope>
</reference>
<evidence type="ECO:0000256" key="7">
    <source>
        <dbReference type="ARBA" id="ARBA00022692"/>
    </source>
</evidence>
<evidence type="ECO:0000256" key="18">
    <source>
        <dbReference type="SAM" id="Phobius"/>
    </source>
</evidence>
<keyword evidence="11 18" id="KW-1133">Transmembrane helix</keyword>
<dbReference type="InterPro" id="IPR003945">
    <property type="entry name" value="NU5C-like"/>
</dbReference>
<feature type="transmembrane region" description="Helical" evidence="18">
    <location>
        <begin position="174"/>
        <end position="193"/>
    </location>
</feature>
<dbReference type="GO" id="GO:0005743">
    <property type="term" value="C:mitochondrial inner membrane"/>
    <property type="evidence" value="ECO:0007669"/>
    <property type="project" value="UniProtKB-SubCell"/>
</dbReference>
<feature type="transmembrane region" description="Helical" evidence="18">
    <location>
        <begin position="149"/>
        <end position="167"/>
    </location>
</feature>
<dbReference type="EC" id="7.1.1.2" evidence="3"/>
<evidence type="ECO:0000259" key="19">
    <source>
        <dbReference type="Pfam" id="PF00361"/>
    </source>
</evidence>
<evidence type="ECO:0000256" key="11">
    <source>
        <dbReference type="ARBA" id="ARBA00022989"/>
    </source>
</evidence>
<dbReference type="GO" id="GO:0042773">
    <property type="term" value="P:ATP synthesis coupled electron transport"/>
    <property type="evidence" value="ECO:0007669"/>
    <property type="project" value="InterPro"/>
</dbReference>
<proteinExistence type="predicted"/>
<comment type="function">
    <text evidence="1">Core subunit of the mitochondrial membrane respiratory chain NADH dehydrogenase (Complex I) that is believed to belong to the minimal assembly required for catalysis. Complex I functions in the transfer of electrons from NADH to the respiratory chain. The immediate electron acceptor for the enzyme is believed to be ubiquinone.</text>
</comment>
<geneLocation type="mitochondrion" evidence="21"/>
<accession>A0A0E3IC48</accession>
<feature type="domain" description="NADH dehydrogenase subunit 5 C-terminal" evidence="20">
    <location>
        <begin position="385"/>
        <end position="557"/>
    </location>
</feature>
<protein>
    <recommendedName>
        <fullName evidence="4">NADH-ubiquinone oxidoreductase chain 5</fullName>
        <ecNumber evidence="3">7.1.1.2</ecNumber>
    </recommendedName>
    <alternativeName>
        <fullName evidence="16">NADH dehydrogenase subunit 5</fullName>
    </alternativeName>
</protein>
<dbReference type="PANTHER" id="PTHR42829">
    <property type="entry name" value="NADH-UBIQUINONE OXIDOREDUCTASE CHAIN 5"/>
    <property type="match status" value="1"/>
</dbReference>
<evidence type="ECO:0000256" key="14">
    <source>
        <dbReference type="ARBA" id="ARBA00023128"/>
    </source>
</evidence>
<evidence type="ECO:0000256" key="12">
    <source>
        <dbReference type="ARBA" id="ARBA00023027"/>
    </source>
</evidence>
<feature type="transmembrane region" description="Helical" evidence="18">
    <location>
        <begin position="205"/>
        <end position="227"/>
    </location>
</feature>
<feature type="transmembrane region" description="Helical" evidence="18">
    <location>
        <begin position="239"/>
        <end position="257"/>
    </location>
</feature>
<feature type="transmembrane region" description="Helical" evidence="18">
    <location>
        <begin position="329"/>
        <end position="349"/>
    </location>
</feature>
<feature type="transmembrane region" description="Helical" evidence="18">
    <location>
        <begin position="86"/>
        <end position="103"/>
    </location>
</feature>
<keyword evidence="12" id="KW-0520">NAD</keyword>
<dbReference type="InterPro" id="IPR001750">
    <property type="entry name" value="ND/Mrp_TM"/>
</dbReference>
<gene>
    <name evidence="21" type="primary">ND5</name>
</gene>
<keyword evidence="6" id="KW-0679">Respiratory chain</keyword>
<evidence type="ECO:0000256" key="17">
    <source>
        <dbReference type="ARBA" id="ARBA00049551"/>
    </source>
</evidence>
<name>A0A0E3IC48_9HYME</name>
<evidence type="ECO:0000256" key="15">
    <source>
        <dbReference type="ARBA" id="ARBA00023136"/>
    </source>
</evidence>
<dbReference type="GO" id="GO:0015990">
    <property type="term" value="P:electron transport coupled proton transport"/>
    <property type="evidence" value="ECO:0007669"/>
    <property type="project" value="TreeGrafter"/>
</dbReference>
<evidence type="ECO:0000259" key="20">
    <source>
        <dbReference type="Pfam" id="PF06455"/>
    </source>
</evidence>
<evidence type="ECO:0000256" key="3">
    <source>
        <dbReference type="ARBA" id="ARBA00012944"/>
    </source>
</evidence>
<evidence type="ECO:0000256" key="5">
    <source>
        <dbReference type="ARBA" id="ARBA00022448"/>
    </source>
</evidence>
<keyword evidence="10" id="KW-0249">Electron transport</keyword>
<evidence type="ECO:0000256" key="4">
    <source>
        <dbReference type="ARBA" id="ARBA00021096"/>
    </source>
</evidence>
<comment type="catalytic activity">
    <reaction evidence="17">
        <text>a ubiquinone + NADH + 5 H(+)(in) = a ubiquinol + NAD(+) + 4 H(+)(out)</text>
        <dbReference type="Rhea" id="RHEA:29091"/>
        <dbReference type="Rhea" id="RHEA-COMP:9565"/>
        <dbReference type="Rhea" id="RHEA-COMP:9566"/>
        <dbReference type="ChEBI" id="CHEBI:15378"/>
        <dbReference type="ChEBI" id="CHEBI:16389"/>
        <dbReference type="ChEBI" id="CHEBI:17976"/>
        <dbReference type="ChEBI" id="CHEBI:57540"/>
        <dbReference type="ChEBI" id="CHEBI:57945"/>
        <dbReference type="EC" id="7.1.1.2"/>
    </reaction>
</comment>
<dbReference type="EMBL" id="KM104168">
    <property type="protein sequence ID" value="AIX92138.1"/>
    <property type="molecule type" value="Genomic_DNA"/>
</dbReference>
<evidence type="ECO:0000256" key="6">
    <source>
        <dbReference type="ARBA" id="ARBA00022660"/>
    </source>
</evidence>
<dbReference type="AlphaFoldDB" id="A0A0E3IC48"/>
<keyword evidence="15 18" id="KW-0472">Membrane</keyword>
<comment type="subcellular location">
    <subcellularLocation>
        <location evidence="2">Mitochondrion inner membrane</location>
        <topology evidence="2">Multi-pass membrane protein</topology>
    </subcellularLocation>
</comment>
<dbReference type="Pfam" id="PF06455">
    <property type="entry name" value="NADH5_C"/>
    <property type="match status" value="1"/>
</dbReference>
<feature type="transmembrane region" description="Helical" evidence="18">
    <location>
        <begin position="417"/>
        <end position="439"/>
    </location>
</feature>
<dbReference type="InterPro" id="IPR010934">
    <property type="entry name" value="NADH_DH_su5_C"/>
</dbReference>
<dbReference type="Pfam" id="PF00361">
    <property type="entry name" value="Proton_antipo_M"/>
    <property type="match status" value="1"/>
</dbReference>
<keyword evidence="13" id="KW-0830">Ubiquinone</keyword>
<organism evidence="21">
    <name type="scientific">Monomachus antipodalis</name>
    <dbReference type="NCBI Taxonomy" id="161211"/>
    <lineage>
        <taxon>Eukaryota</taxon>
        <taxon>Metazoa</taxon>
        <taxon>Ecdysozoa</taxon>
        <taxon>Arthropoda</taxon>
        <taxon>Hexapoda</taxon>
        <taxon>Insecta</taxon>
        <taxon>Pterygota</taxon>
        <taxon>Neoptera</taxon>
        <taxon>Endopterygota</taxon>
        <taxon>Hymenoptera</taxon>
        <taxon>Apocrita</taxon>
        <taxon>Proctotrupomorpha</taxon>
        <taxon>Diaprioidea</taxon>
        <taxon>Monomachidae</taxon>
        <taxon>Monomachus</taxon>
    </lineage>
</organism>
<feature type="transmembrane region" description="Helical" evidence="18">
    <location>
        <begin position="445"/>
        <end position="466"/>
    </location>
</feature>
<feature type="domain" description="NADH:quinone oxidoreductase/Mrp antiporter transmembrane" evidence="19">
    <location>
        <begin position="104"/>
        <end position="375"/>
    </location>
</feature>
<keyword evidence="14 21" id="KW-0496">Mitochondrion</keyword>
<feature type="transmembrane region" description="Helical" evidence="18">
    <location>
        <begin position="6"/>
        <end position="27"/>
    </location>
</feature>
<feature type="transmembrane region" description="Helical" evidence="18">
    <location>
        <begin position="48"/>
        <end position="74"/>
    </location>
</feature>
<keyword evidence="8" id="KW-0999">Mitochondrion inner membrane</keyword>
<dbReference type="PANTHER" id="PTHR42829:SF2">
    <property type="entry name" value="NADH-UBIQUINONE OXIDOREDUCTASE CHAIN 5"/>
    <property type="match status" value="1"/>
</dbReference>
<keyword evidence="7 18" id="KW-0812">Transmembrane</keyword>
<evidence type="ECO:0000256" key="8">
    <source>
        <dbReference type="ARBA" id="ARBA00022792"/>
    </source>
</evidence>
<keyword evidence="5" id="KW-0813">Transport</keyword>
<evidence type="ECO:0000256" key="10">
    <source>
        <dbReference type="ARBA" id="ARBA00022982"/>
    </source>
</evidence>
<evidence type="ECO:0000256" key="2">
    <source>
        <dbReference type="ARBA" id="ARBA00004448"/>
    </source>
</evidence>
<evidence type="ECO:0000256" key="16">
    <source>
        <dbReference type="ARBA" id="ARBA00031027"/>
    </source>
</evidence>
<dbReference type="GO" id="GO:0008137">
    <property type="term" value="F:NADH dehydrogenase (ubiquinone) activity"/>
    <property type="evidence" value="ECO:0007669"/>
    <property type="project" value="UniProtKB-EC"/>
</dbReference>
<evidence type="ECO:0000256" key="1">
    <source>
        <dbReference type="ARBA" id="ARBA00003257"/>
    </source>
</evidence>
<evidence type="ECO:0000256" key="9">
    <source>
        <dbReference type="ARBA" id="ARBA00022967"/>
    </source>
</evidence>
<dbReference type="GO" id="GO:0003954">
    <property type="term" value="F:NADH dehydrogenase activity"/>
    <property type="evidence" value="ECO:0007669"/>
    <property type="project" value="TreeGrafter"/>
</dbReference>
<feature type="transmembrane region" description="Helical" evidence="18">
    <location>
        <begin position="534"/>
        <end position="557"/>
    </location>
</feature>
<feature type="transmembrane region" description="Helical" evidence="18">
    <location>
        <begin position="289"/>
        <end position="309"/>
    </location>
</feature>
<evidence type="ECO:0000313" key="21">
    <source>
        <dbReference type="EMBL" id="AIX92138.1"/>
    </source>
</evidence>
<keyword evidence="9" id="KW-1278">Translocase</keyword>